<dbReference type="OMA" id="QYESIMH"/>
<protein>
    <submittedName>
        <fullName evidence="15">Olfactory receptor 14I1-like</fullName>
    </submittedName>
</protein>
<keyword evidence="5 12" id="KW-0812">Transmembrane</keyword>
<dbReference type="GeneID" id="103056911"/>
<comment type="function">
    <text evidence="1">Odorant receptor.</text>
</comment>
<feature type="transmembrane region" description="Helical" evidence="12">
    <location>
        <begin position="56"/>
        <end position="76"/>
    </location>
</feature>
<evidence type="ECO:0000256" key="3">
    <source>
        <dbReference type="ARBA" id="ARBA00022475"/>
    </source>
</evidence>
<organism evidence="14 15">
    <name type="scientific">Python bivittatus</name>
    <name type="common">Burmese python</name>
    <name type="synonym">Python molurus bivittatus</name>
    <dbReference type="NCBI Taxonomy" id="176946"/>
    <lineage>
        <taxon>Eukaryota</taxon>
        <taxon>Metazoa</taxon>
        <taxon>Chordata</taxon>
        <taxon>Craniata</taxon>
        <taxon>Vertebrata</taxon>
        <taxon>Euteleostomi</taxon>
        <taxon>Lepidosauria</taxon>
        <taxon>Squamata</taxon>
        <taxon>Bifurcata</taxon>
        <taxon>Unidentata</taxon>
        <taxon>Episquamata</taxon>
        <taxon>Toxicofera</taxon>
        <taxon>Serpentes</taxon>
        <taxon>Henophidia</taxon>
        <taxon>Pythonidae</taxon>
        <taxon>Python</taxon>
    </lineage>
</organism>
<evidence type="ECO:0000256" key="11">
    <source>
        <dbReference type="ARBA" id="ARBA00023224"/>
    </source>
</evidence>
<dbReference type="InterPro" id="IPR017452">
    <property type="entry name" value="GPCR_Rhodpsn_7TM"/>
</dbReference>
<keyword evidence="14" id="KW-1185">Reference proteome</keyword>
<dbReference type="Proteomes" id="UP000695026">
    <property type="component" value="Unplaced"/>
</dbReference>
<dbReference type="Gene3D" id="1.20.1070.10">
    <property type="entry name" value="Rhodopsin 7-helix transmembrane proteins"/>
    <property type="match status" value="1"/>
</dbReference>
<accession>A0A9F2RAK9</accession>
<evidence type="ECO:0000256" key="10">
    <source>
        <dbReference type="ARBA" id="ARBA00023170"/>
    </source>
</evidence>
<dbReference type="AlphaFoldDB" id="A0A9F2RAK9"/>
<evidence type="ECO:0000256" key="9">
    <source>
        <dbReference type="ARBA" id="ARBA00023136"/>
    </source>
</evidence>
<dbReference type="PRINTS" id="PR00245">
    <property type="entry name" value="OLFACTORYR"/>
</dbReference>
<dbReference type="Pfam" id="PF13853">
    <property type="entry name" value="7tm_4"/>
    <property type="match status" value="1"/>
</dbReference>
<feature type="transmembrane region" description="Helical" evidence="12">
    <location>
        <begin position="23"/>
        <end position="49"/>
    </location>
</feature>
<evidence type="ECO:0000256" key="1">
    <source>
        <dbReference type="ARBA" id="ARBA00002936"/>
    </source>
</evidence>
<dbReference type="SUPFAM" id="SSF81321">
    <property type="entry name" value="Family A G protein-coupled receptor-like"/>
    <property type="match status" value="1"/>
</dbReference>
<dbReference type="PANTHER" id="PTHR26452">
    <property type="entry name" value="OLFACTORY RECEPTOR"/>
    <property type="match status" value="1"/>
</dbReference>
<feature type="domain" description="G-protein coupled receptors family 1 profile" evidence="13">
    <location>
        <begin position="39"/>
        <end position="287"/>
    </location>
</feature>
<evidence type="ECO:0000256" key="5">
    <source>
        <dbReference type="ARBA" id="ARBA00022692"/>
    </source>
</evidence>
<feature type="transmembrane region" description="Helical" evidence="12">
    <location>
        <begin position="96"/>
        <end position="116"/>
    </location>
</feature>
<dbReference type="RefSeq" id="XP_007441193.2">
    <property type="nucleotide sequence ID" value="XM_007441131.2"/>
</dbReference>
<reference evidence="15" key="1">
    <citation type="submission" date="2025-08" db="UniProtKB">
        <authorList>
            <consortium name="RefSeq"/>
        </authorList>
    </citation>
    <scope>IDENTIFICATION</scope>
    <source>
        <tissue evidence="15">Liver</tissue>
    </source>
</reference>
<comment type="subcellular location">
    <subcellularLocation>
        <location evidence="2">Cell membrane</location>
        <topology evidence="2">Multi-pass membrane protein</topology>
    </subcellularLocation>
</comment>
<keyword evidence="11" id="KW-0807">Transducer</keyword>
<dbReference type="PRINTS" id="PR00237">
    <property type="entry name" value="GPCRRHODOPSN"/>
</dbReference>
<feature type="transmembrane region" description="Helical" evidence="12">
    <location>
        <begin position="137"/>
        <end position="156"/>
    </location>
</feature>
<keyword evidence="7 12" id="KW-1133">Transmembrane helix</keyword>
<feature type="transmembrane region" description="Helical" evidence="12">
    <location>
        <begin position="234"/>
        <end position="257"/>
    </location>
</feature>
<keyword evidence="6" id="KW-0552">Olfaction</keyword>
<feature type="transmembrane region" description="Helical" evidence="12">
    <location>
        <begin position="269"/>
        <end position="289"/>
    </location>
</feature>
<keyword evidence="3" id="KW-1003">Cell membrane</keyword>
<evidence type="ECO:0000256" key="7">
    <source>
        <dbReference type="ARBA" id="ARBA00022989"/>
    </source>
</evidence>
<evidence type="ECO:0000313" key="14">
    <source>
        <dbReference type="Proteomes" id="UP000695026"/>
    </source>
</evidence>
<feature type="transmembrane region" description="Helical" evidence="12">
    <location>
        <begin position="301"/>
        <end position="319"/>
    </location>
</feature>
<dbReference type="FunFam" id="1.20.1070.10:FF:000037">
    <property type="entry name" value="Olfactory receptor"/>
    <property type="match status" value="1"/>
</dbReference>
<gene>
    <name evidence="15" type="primary">LOC103056911</name>
</gene>
<evidence type="ECO:0000256" key="6">
    <source>
        <dbReference type="ARBA" id="ARBA00022725"/>
    </source>
</evidence>
<dbReference type="KEGG" id="pbi:103056911"/>
<dbReference type="CDD" id="cd15227">
    <property type="entry name" value="7tmA_OR14-like"/>
    <property type="match status" value="1"/>
</dbReference>
<proteinExistence type="predicted"/>
<evidence type="ECO:0000256" key="2">
    <source>
        <dbReference type="ARBA" id="ARBA00004651"/>
    </source>
</evidence>
<evidence type="ECO:0000313" key="15">
    <source>
        <dbReference type="RefSeq" id="XP_007441193.2"/>
    </source>
</evidence>
<evidence type="ECO:0000256" key="8">
    <source>
        <dbReference type="ARBA" id="ARBA00023040"/>
    </source>
</evidence>
<dbReference type="GO" id="GO:0005886">
    <property type="term" value="C:plasma membrane"/>
    <property type="evidence" value="ECO:0007669"/>
    <property type="project" value="UniProtKB-SubCell"/>
</dbReference>
<dbReference type="InterPro" id="IPR050516">
    <property type="entry name" value="Olfactory_GPCR"/>
</dbReference>
<keyword evidence="4" id="KW-0716">Sensory transduction</keyword>
<evidence type="ECO:0000256" key="12">
    <source>
        <dbReference type="SAM" id="Phobius"/>
    </source>
</evidence>
<dbReference type="GO" id="GO:0004930">
    <property type="term" value="F:G protein-coupled receptor activity"/>
    <property type="evidence" value="ECO:0007669"/>
    <property type="project" value="UniProtKB-KW"/>
</dbReference>
<sequence>MDNLTSPTTFLLLEFSDVRELQILHLFAFLILYLTSLIGNLLIIVVIALDHHLHTPMYFFLMNLAIMDLGSISVSVPKSVANSLLNTRSISYSGCVAQVLFFVLFEACDLALLTVMAHDRYVAICNPLQYEIVMHKVACIQMAVTAWMISLFYAAVHTGGTFAVTFCSNIVEQFFCEIPQLLKLSCSNFYVVELWSIAIGNTIGVGCFIFIIVTYVQIFLTVLRIPSLHGKKKALSTCLPHLLVISVFIFSVVFAYAKPPGKVSSNMDMAFAMVYAVTPPILNPFIYSIRNKEIKSALWKLLSCGISSIYYNTMCLYGNY</sequence>
<name>A0A9F2RAK9_PYTBI</name>
<feature type="transmembrane region" description="Helical" evidence="12">
    <location>
        <begin position="194"/>
        <end position="222"/>
    </location>
</feature>
<dbReference type="InterPro" id="IPR000725">
    <property type="entry name" value="Olfact_rcpt"/>
</dbReference>
<evidence type="ECO:0000256" key="4">
    <source>
        <dbReference type="ARBA" id="ARBA00022606"/>
    </source>
</evidence>
<keyword evidence="8" id="KW-0297">G-protein coupled receptor</keyword>
<dbReference type="InterPro" id="IPR000276">
    <property type="entry name" value="GPCR_Rhodpsn"/>
</dbReference>
<dbReference type="OrthoDB" id="9020860at2759"/>
<keyword evidence="10" id="KW-0675">Receptor</keyword>
<keyword evidence="9 12" id="KW-0472">Membrane</keyword>
<dbReference type="PROSITE" id="PS50262">
    <property type="entry name" value="G_PROTEIN_RECEP_F1_2"/>
    <property type="match status" value="1"/>
</dbReference>
<dbReference type="GO" id="GO:0004984">
    <property type="term" value="F:olfactory receptor activity"/>
    <property type="evidence" value="ECO:0007669"/>
    <property type="project" value="InterPro"/>
</dbReference>
<evidence type="ECO:0000259" key="13">
    <source>
        <dbReference type="PROSITE" id="PS50262"/>
    </source>
</evidence>